<dbReference type="Proteomes" id="UP000065807">
    <property type="component" value="Chromosome"/>
</dbReference>
<dbReference type="KEGG" id="lpil:LIP_3280"/>
<feature type="region of interest" description="Disordered" evidence="1">
    <location>
        <begin position="31"/>
        <end position="72"/>
    </location>
</feature>
<accession>A0A0K2SQ08</accession>
<sequence length="120" mass="13569">MSRTSWILPKLTRSRLGALISTANRAHLVFKSGRSKEGRTTRCEKDNGGKGRRSSRGTATCPLTGQEEIRDSGPWSRVRPRVWEYAWSEKTVTGWPVPARTDTYALYHTVRRLVKLPSPS</sequence>
<evidence type="ECO:0000313" key="2">
    <source>
        <dbReference type="EMBL" id="BAS29097.1"/>
    </source>
</evidence>
<evidence type="ECO:0000313" key="3">
    <source>
        <dbReference type="Proteomes" id="UP000065807"/>
    </source>
</evidence>
<evidence type="ECO:0000256" key="1">
    <source>
        <dbReference type="SAM" id="MobiDB-lite"/>
    </source>
</evidence>
<gene>
    <name evidence="2" type="ORF">LIP_3280</name>
</gene>
<protein>
    <submittedName>
        <fullName evidence="2">Uncharacterized protein</fullName>
    </submittedName>
</protein>
<name>A0A0K2SQ08_LIMPI</name>
<keyword evidence="3" id="KW-1185">Reference proteome</keyword>
<dbReference type="EMBL" id="AP014924">
    <property type="protein sequence ID" value="BAS29097.1"/>
    <property type="molecule type" value="Genomic_DNA"/>
</dbReference>
<proteinExistence type="predicted"/>
<reference evidence="3" key="1">
    <citation type="submission" date="2015-07" db="EMBL/GenBank/DDBJ databases">
        <title>Complete genome sequence and phylogenetic analysis of Limnochorda pilosa.</title>
        <authorList>
            <person name="Watanabe M."/>
            <person name="Kojima H."/>
            <person name="Fukui M."/>
        </authorList>
    </citation>
    <scope>NUCLEOTIDE SEQUENCE [LARGE SCALE GENOMIC DNA]</scope>
    <source>
        <strain evidence="3">HC45</strain>
    </source>
</reference>
<reference evidence="3" key="2">
    <citation type="journal article" date="2016" name="Int. J. Syst. Evol. Microbiol.">
        <title>Complete genome sequence and cell structure of Limnochorda pilosa, a Gram-negative spore-former within the phylum Firmicutes.</title>
        <authorList>
            <person name="Watanabe M."/>
            <person name="Kojima H."/>
            <person name="Fukui M."/>
        </authorList>
    </citation>
    <scope>NUCLEOTIDE SEQUENCE [LARGE SCALE GENOMIC DNA]</scope>
    <source>
        <strain evidence="3">HC45</strain>
    </source>
</reference>
<feature type="compositionally biased region" description="Basic and acidic residues" evidence="1">
    <location>
        <begin position="34"/>
        <end position="49"/>
    </location>
</feature>
<dbReference type="STRING" id="1555112.LIP_3280"/>
<organism evidence="2 3">
    <name type="scientific">Limnochorda pilosa</name>
    <dbReference type="NCBI Taxonomy" id="1555112"/>
    <lineage>
        <taxon>Bacteria</taxon>
        <taxon>Bacillati</taxon>
        <taxon>Bacillota</taxon>
        <taxon>Limnochordia</taxon>
        <taxon>Limnochordales</taxon>
        <taxon>Limnochordaceae</taxon>
        <taxon>Limnochorda</taxon>
    </lineage>
</organism>
<dbReference type="AlphaFoldDB" id="A0A0K2SQ08"/>